<organism evidence="1">
    <name type="scientific">Nothobranchius furzeri</name>
    <name type="common">Turquoise killifish</name>
    <dbReference type="NCBI Taxonomy" id="105023"/>
    <lineage>
        <taxon>Eukaryota</taxon>
        <taxon>Metazoa</taxon>
        <taxon>Chordata</taxon>
        <taxon>Craniata</taxon>
        <taxon>Vertebrata</taxon>
        <taxon>Euteleostomi</taxon>
        <taxon>Actinopterygii</taxon>
        <taxon>Neopterygii</taxon>
        <taxon>Teleostei</taxon>
        <taxon>Neoteleostei</taxon>
        <taxon>Acanthomorphata</taxon>
        <taxon>Ovalentaria</taxon>
        <taxon>Atherinomorphae</taxon>
        <taxon>Cyprinodontiformes</taxon>
        <taxon>Nothobranchiidae</taxon>
        <taxon>Nothobranchius</taxon>
    </lineage>
</organism>
<evidence type="ECO:0000313" key="1">
    <source>
        <dbReference type="EMBL" id="SBS43783.1"/>
    </source>
</evidence>
<feature type="non-terminal residue" evidence="1">
    <location>
        <position position="90"/>
    </location>
</feature>
<dbReference type="AlphaFoldDB" id="A0A1A8U9K3"/>
<name>A0A1A8U9K3_NOTFU</name>
<proteinExistence type="predicted"/>
<protein>
    <submittedName>
        <fullName evidence="1">Uncharacterized protein</fullName>
    </submittedName>
</protein>
<dbReference type="EMBL" id="HAEJ01003326">
    <property type="protein sequence ID" value="SBS43783.1"/>
    <property type="molecule type" value="Transcribed_RNA"/>
</dbReference>
<feature type="non-terminal residue" evidence="1">
    <location>
        <position position="1"/>
    </location>
</feature>
<reference evidence="1" key="1">
    <citation type="submission" date="2016-05" db="EMBL/GenBank/DDBJ databases">
        <authorList>
            <person name="Lavstsen T."/>
            <person name="Jespersen J.S."/>
        </authorList>
    </citation>
    <scope>NUCLEOTIDE SEQUENCE</scope>
    <source>
        <tissue evidence="1">Brain</tissue>
    </source>
</reference>
<accession>A0A1A8U9K3</accession>
<reference evidence="1" key="2">
    <citation type="submission" date="2016-06" db="EMBL/GenBank/DDBJ databases">
        <title>The genome of a short-lived fish provides insights into sex chromosome evolution and the genetic control of aging.</title>
        <authorList>
            <person name="Reichwald K."/>
            <person name="Felder M."/>
            <person name="Petzold A."/>
            <person name="Koch P."/>
            <person name="Groth M."/>
            <person name="Platzer M."/>
        </authorList>
    </citation>
    <scope>NUCLEOTIDE SEQUENCE</scope>
    <source>
        <tissue evidence="1">Brain</tissue>
    </source>
</reference>
<gene>
    <name evidence="1" type="primary">Nfu_g_1_021934</name>
</gene>
<sequence>ICRLIFNIHVLNINMCKQRLWQSHCTSLDRFTSMSDIWIVSHDSCQNKHSVLSLEDTQKNKLKSNGFVFVTNQTLVHLQTNKMFPFIQPS</sequence>